<dbReference type="SUPFAM" id="SSF117839">
    <property type="entry name" value="WWE domain"/>
    <property type="match status" value="2"/>
</dbReference>
<sequence>MASGKQGLLVVVWEWENKQRRWRPYPPEVAQQLERAYAKNLRSVFLGDSDPTLKNYCIHLPQMEQDCISSGDRIKVRRNFFPQSSPAGQGAVWQWAGDVPGDWHTYDMCVQCIIEESWGTGAQTLDMSQTFPACPYVINFCNLNQVNSKTGFVRAIRRVQQAAYPVGKPPAPPLQLSHTSIQGGSNQTMYSTNKGPRDPASCSSGERQKHRGNKDDPECSPTENKSRALISKVWCRSNKSSTSSCAGMSDPLSSGRQLGQWVNKGGSSPPKPLPRSSVPPVARPRSSAPPRQPHFQNSPSHSHVNPQHNGNHHLVEDNDSTTYLPHSTRNELSSGKFGSNHTLDSDCSSLMSGRRPSVDTISTYLSQDDDPNNSNYYPGSMETGYMSSPVVDQLISVESDENMDEDVFAEDQEVCDVMRGAAGHSSPPHDVSSLTPAQSHHHRSTSRGQTSALQQCHFMPINAAHSSSEFGLQINGVKRKRTRERTAQGLSQLPSPESCTRGGDISPWDSQYHASNRHFTNRSHKGHQGSRAPIAPEDKLLLQYTSVVESPPDDMCSICMRSLTEVSGYLEEEEASRIPQPSGVQSDGVVSLNLCRHQFHLACVREMAKSFPQFLECPNCKTLHGEKLGNQPPGNMNVTTLRSSLPGHPDCGTLQITYSIGSGLQGPEHPHPGRPYHAIGFPRTAYVPNNEKGKKVVRLLREAWRRRLIFTVGPSVTTGMDNCVTWNEIHHKTEWNNTRGHGYPDPGYLDNTLKELALHGITESTLV</sequence>
<dbReference type="InterPro" id="IPR004170">
    <property type="entry name" value="WWE_dom"/>
</dbReference>
<keyword evidence="6" id="KW-0677">Repeat</keyword>
<accession>A0AAW0UIH3</accession>
<dbReference type="InterPro" id="IPR013083">
    <property type="entry name" value="Znf_RING/FYVE/PHD"/>
</dbReference>
<comment type="similarity">
    <text evidence="3 11">Belongs to the Deltex family.</text>
</comment>
<dbReference type="EMBL" id="JARAKH010000012">
    <property type="protein sequence ID" value="KAK8398625.1"/>
    <property type="molecule type" value="Genomic_DNA"/>
</dbReference>
<comment type="subcellular location">
    <subcellularLocation>
        <location evidence="11">Cytoplasm</location>
    </subcellularLocation>
</comment>
<keyword evidence="9" id="KW-0914">Notch signaling pathway</keyword>
<keyword evidence="4 11" id="KW-0808">Transferase</keyword>
<comment type="catalytic activity">
    <reaction evidence="1 11">
        <text>S-ubiquitinyl-[E2 ubiquitin-conjugating enzyme]-L-cysteine + [acceptor protein]-L-lysine = [E2 ubiquitin-conjugating enzyme]-L-cysteine + N(6)-ubiquitinyl-[acceptor protein]-L-lysine.</text>
        <dbReference type="EC" id="2.3.2.27"/>
    </reaction>
</comment>
<feature type="domain" description="RING-type" evidence="13">
    <location>
        <begin position="556"/>
        <end position="621"/>
    </location>
</feature>
<dbReference type="PROSITE" id="PS50089">
    <property type="entry name" value="ZF_RING_2"/>
    <property type="match status" value="1"/>
</dbReference>
<evidence type="ECO:0000259" key="14">
    <source>
        <dbReference type="PROSITE" id="PS50918"/>
    </source>
</evidence>
<reference evidence="15 16" key="1">
    <citation type="submission" date="2023-03" db="EMBL/GenBank/DDBJ databases">
        <title>High-quality genome of Scylla paramamosain provides insights in environmental adaptation.</title>
        <authorList>
            <person name="Zhang L."/>
        </authorList>
    </citation>
    <scope>NUCLEOTIDE SEQUENCE [LARGE SCALE GENOMIC DNA]</scope>
    <source>
        <strain evidence="15">LZ_2023a</strain>
        <tissue evidence="15">Muscle</tissue>
    </source>
</reference>
<dbReference type="GO" id="GO:0016567">
    <property type="term" value="P:protein ubiquitination"/>
    <property type="evidence" value="ECO:0007669"/>
    <property type="project" value="UniProtKB-UniRule"/>
</dbReference>
<keyword evidence="16" id="KW-1185">Reference proteome</keyword>
<dbReference type="GO" id="GO:0007219">
    <property type="term" value="P:Notch signaling pathway"/>
    <property type="evidence" value="ECO:0007669"/>
    <property type="project" value="UniProtKB-KW"/>
</dbReference>
<evidence type="ECO:0000256" key="9">
    <source>
        <dbReference type="ARBA" id="ARBA00022976"/>
    </source>
</evidence>
<dbReference type="Pfam" id="PF18102">
    <property type="entry name" value="DTC"/>
    <property type="match status" value="1"/>
</dbReference>
<dbReference type="InterPro" id="IPR001841">
    <property type="entry name" value="Znf_RING"/>
</dbReference>
<evidence type="ECO:0000256" key="2">
    <source>
        <dbReference type="ARBA" id="ARBA00004906"/>
    </source>
</evidence>
<dbReference type="Proteomes" id="UP001487740">
    <property type="component" value="Unassembled WGS sequence"/>
</dbReference>
<feature type="compositionally biased region" description="Low complexity" evidence="12">
    <location>
        <begin position="274"/>
        <end position="289"/>
    </location>
</feature>
<dbReference type="Gene3D" id="3.30.720.50">
    <property type="match status" value="2"/>
</dbReference>
<evidence type="ECO:0000256" key="10">
    <source>
        <dbReference type="PROSITE-ProRule" id="PRU00175"/>
    </source>
</evidence>
<evidence type="ECO:0000256" key="12">
    <source>
        <dbReference type="SAM" id="MobiDB-lite"/>
    </source>
</evidence>
<dbReference type="InterPro" id="IPR039399">
    <property type="entry name" value="Deltex_C_sf"/>
</dbReference>
<dbReference type="CDD" id="cd09633">
    <property type="entry name" value="Deltex_C"/>
    <property type="match status" value="1"/>
</dbReference>
<dbReference type="AlphaFoldDB" id="A0AAW0UIH3"/>
<keyword evidence="5 11" id="KW-0479">Metal-binding</keyword>
<evidence type="ECO:0000256" key="4">
    <source>
        <dbReference type="ARBA" id="ARBA00022679"/>
    </source>
</evidence>
<dbReference type="PANTHER" id="PTHR12622">
    <property type="entry name" value="DELTEX-RELATED"/>
    <property type="match status" value="1"/>
</dbReference>
<feature type="domain" description="WWE" evidence="14">
    <location>
        <begin position="1"/>
        <end position="78"/>
    </location>
</feature>
<feature type="compositionally biased region" description="Polar residues" evidence="12">
    <location>
        <begin position="320"/>
        <end position="351"/>
    </location>
</feature>
<evidence type="ECO:0000256" key="7">
    <source>
        <dbReference type="ARBA" id="ARBA00022771"/>
    </source>
</evidence>
<protein>
    <recommendedName>
        <fullName evidence="11">E3 ubiquitin-protein ligase</fullName>
        <ecNumber evidence="11">2.3.2.27</ecNumber>
    </recommendedName>
</protein>
<keyword evidence="11" id="KW-0963">Cytoplasm</keyword>
<feature type="region of interest" description="Disordered" evidence="12">
    <location>
        <begin position="166"/>
        <end position="225"/>
    </location>
</feature>
<dbReference type="GO" id="GO:0061630">
    <property type="term" value="F:ubiquitin protein ligase activity"/>
    <property type="evidence" value="ECO:0007669"/>
    <property type="project" value="UniProtKB-UniRule"/>
</dbReference>
<dbReference type="Gene3D" id="3.30.40.10">
    <property type="entry name" value="Zinc/RING finger domain, C3HC4 (zinc finger)"/>
    <property type="match status" value="1"/>
</dbReference>
<comment type="pathway">
    <text evidence="2 11">Protein modification; protein ubiquitination.</text>
</comment>
<name>A0AAW0UIH3_SCYPA</name>
<evidence type="ECO:0000256" key="11">
    <source>
        <dbReference type="RuleBase" id="RU367105"/>
    </source>
</evidence>
<dbReference type="SMART" id="SM00184">
    <property type="entry name" value="RING"/>
    <property type="match status" value="1"/>
</dbReference>
<dbReference type="Gene3D" id="3.30.390.130">
    <property type="match status" value="1"/>
</dbReference>
<dbReference type="PROSITE" id="PS50918">
    <property type="entry name" value="WWE"/>
    <property type="match status" value="2"/>
</dbReference>
<dbReference type="InterPro" id="IPR039396">
    <property type="entry name" value="Deltex_C"/>
</dbReference>
<dbReference type="SMART" id="SM00678">
    <property type="entry name" value="WWE"/>
    <property type="match status" value="2"/>
</dbReference>
<dbReference type="Pfam" id="PF02825">
    <property type="entry name" value="WWE"/>
    <property type="match status" value="2"/>
</dbReference>
<feature type="compositionally biased region" description="Polar residues" evidence="12">
    <location>
        <begin position="294"/>
        <end position="309"/>
    </location>
</feature>
<evidence type="ECO:0000313" key="15">
    <source>
        <dbReference type="EMBL" id="KAK8398625.1"/>
    </source>
</evidence>
<evidence type="ECO:0000313" key="16">
    <source>
        <dbReference type="Proteomes" id="UP001487740"/>
    </source>
</evidence>
<dbReference type="InterPro" id="IPR037197">
    <property type="entry name" value="WWE_dom_sf"/>
</dbReference>
<evidence type="ECO:0000256" key="1">
    <source>
        <dbReference type="ARBA" id="ARBA00000900"/>
    </source>
</evidence>
<feature type="region of interest" description="Disordered" evidence="12">
    <location>
        <begin position="474"/>
        <end position="512"/>
    </location>
</feature>
<evidence type="ECO:0000256" key="8">
    <source>
        <dbReference type="ARBA" id="ARBA00022833"/>
    </source>
</evidence>
<evidence type="ECO:0000256" key="3">
    <source>
        <dbReference type="ARBA" id="ARBA00009413"/>
    </source>
</evidence>
<dbReference type="InterPro" id="IPR039398">
    <property type="entry name" value="Deltex_fam"/>
</dbReference>
<feature type="domain" description="WWE" evidence="14">
    <location>
        <begin position="79"/>
        <end position="158"/>
    </location>
</feature>
<keyword evidence="7 10" id="KW-0863">Zinc-finger</keyword>
<feature type="region of interest" description="Disordered" evidence="12">
    <location>
        <begin position="420"/>
        <end position="451"/>
    </location>
</feature>
<dbReference type="GO" id="GO:0008270">
    <property type="term" value="F:zinc ion binding"/>
    <property type="evidence" value="ECO:0007669"/>
    <property type="project" value="UniProtKB-KW"/>
</dbReference>
<dbReference type="SUPFAM" id="SSF57850">
    <property type="entry name" value="RING/U-box"/>
    <property type="match status" value="1"/>
</dbReference>
<gene>
    <name evidence="15" type="ORF">O3P69_004040</name>
</gene>
<organism evidence="15 16">
    <name type="scientific">Scylla paramamosain</name>
    <name type="common">Mud crab</name>
    <dbReference type="NCBI Taxonomy" id="85552"/>
    <lineage>
        <taxon>Eukaryota</taxon>
        <taxon>Metazoa</taxon>
        <taxon>Ecdysozoa</taxon>
        <taxon>Arthropoda</taxon>
        <taxon>Crustacea</taxon>
        <taxon>Multicrustacea</taxon>
        <taxon>Malacostraca</taxon>
        <taxon>Eumalacostraca</taxon>
        <taxon>Eucarida</taxon>
        <taxon>Decapoda</taxon>
        <taxon>Pleocyemata</taxon>
        <taxon>Brachyura</taxon>
        <taxon>Eubrachyura</taxon>
        <taxon>Portunoidea</taxon>
        <taxon>Portunidae</taxon>
        <taxon>Portuninae</taxon>
        <taxon>Scylla</taxon>
    </lineage>
</organism>
<dbReference type="InterPro" id="IPR018123">
    <property type="entry name" value="WWE-dom_subgr"/>
</dbReference>
<dbReference type="EC" id="2.3.2.27" evidence="11"/>
<feature type="compositionally biased region" description="Polar residues" evidence="12">
    <location>
        <begin position="240"/>
        <end position="257"/>
    </location>
</feature>
<feature type="compositionally biased region" description="Polar residues" evidence="12">
    <location>
        <begin position="488"/>
        <end position="498"/>
    </location>
</feature>
<dbReference type="GO" id="GO:0005737">
    <property type="term" value="C:cytoplasm"/>
    <property type="evidence" value="ECO:0007669"/>
    <property type="project" value="UniProtKB-SubCell"/>
</dbReference>
<proteinExistence type="inferred from homology"/>
<feature type="compositionally biased region" description="Polar residues" evidence="12">
    <location>
        <begin position="176"/>
        <end position="194"/>
    </location>
</feature>
<evidence type="ECO:0000259" key="13">
    <source>
        <dbReference type="PROSITE" id="PS50089"/>
    </source>
</evidence>
<evidence type="ECO:0000256" key="6">
    <source>
        <dbReference type="ARBA" id="ARBA00022737"/>
    </source>
</evidence>
<keyword evidence="8 11" id="KW-0862">Zinc</keyword>
<feature type="region of interest" description="Disordered" evidence="12">
    <location>
        <begin position="240"/>
        <end position="354"/>
    </location>
</feature>
<dbReference type="FunFam" id="3.30.390.130:FF:000001">
    <property type="entry name" value="Probable E3 ubiquitin-protein ligase DTX3"/>
    <property type="match status" value="1"/>
</dbReference>
<evidence type="ECO:0000256" key="5">
    <source>
        <dbReference type="ARBA" id="ARBA00022723"/>
    </source>
</evidence>
<comment type="caution">
    <text evidence="15">The sequence shown here is derived from an EMBL/GenBank/DDBJ whole genome shotgun (WGS) entry which is preliminary data.</text>
</comment>